<evidence type="ECO:0000313" key="1">
    <source>
        <dbReference type="EMBL" id="QSZ27846.1"/>
    </source>
</evidence>
<reference evidence="1" key="1">
    <citation type="submission" date="2020-08" db="EMBL/GenBank/DDBJ databases">
        <title>Genomic insights into the carbon and energy metabolism of the first obligate autotrophic acetogenic bacterium Aceticella autotrophica gen. nov., sp. nov.</title>
        <authorList>
            <person name="Toshchakov S.V."/>
            <person name="Elcheninov A.G."/>
            <person name="Kublanov I.V."/>
            <person name="Frolov E.N."/>
            <person name="Lebedinsky A.V."/>
        </authorList>
    </citation>
    <scope>NUCLEOTIDE SEQUENCE</scope>
    <source>
        <strain evidence="1">3443-3Ac</strain>
    </source>
</reference>
<accession>A0A975AWT9</accession>
<dbReference type="Proteomes" id="UP000671913">
    <property type="component" value="Chromosome"/>
</dbReference>
<protein>
    <submittedName>
        <fullName evidence="1">Glycosyltransferase</fullName>
    </submittedName>
</protein>
<dbReference type="KEGG" id="aaut:ACETAC_02865"/>
<proteinExistence type="predicted"/>
<dbReference type="AlphaFoldDB" id="A0A975AWT9"/>
<dbReference type="SUPFAM" id="SSF53756">
    <property type="entry name" value="UDP-Glycosyltransferase/glycogen phosphorylase"/>
    <property type="match status" value="1"/>
</dbReference>
<organism evidence="1 2">
    <name type="scientific">Aceticella autotrophica</name>
    <dbReference type="NCBI Taxonomy" id="2755338"/>
    <lineage>
        <taxon>Bacteria</taxon>
        <taxon>Bacillati</taxon>
        <taxon>Bacillota</taxon>
        <taxon>Clostridia</taxon>
        <taxon>Thermoanaerobacterales</taxon>
        <taxon>Thermoanaerobacteraceae</taxon>
        <taxon>Aceticella</taxon>
    </lineage>
</organism>
<evidence type="ECO:0000313" key="2">
    <source>
        <dbReference type="Proteomes" id="UP000671913"/>
    </source>
</evidence>
<dbReference type="PANTHER" id="PTHR12526:SF630">
    <property type="entry name" value="GLYCOSYLTRANSFERASE"/>
    <property type="match status" value="1"/>
</dbReference>
<gene>
    <name evidence="1" type="ORF">ACETAC_02865</name>
</gene>
<dbReference type="Gene3D" id="3.40.50.2000">
    <property type="entry name" value="Glycogen Phosphorylase B"/>
    <property type="match status" value="1"/>
</dbReference>
<dbReference type="Pfam" id="PF13692">
    <property type="entry name" value="Glyco_trans_1_4"/>
    <property type="match status" value="1"/>
</dbReference>
<keyword evidence="2" id="KW-1185">Reference proteome</keyword>
<dbReference type="RefSeq" id="WP_284680564.1">
    <property type="nucleotide sequence ID" value="NZ_CP060096.1"/>
</dbReference>
<name>A0A975AWT9_9THEO</name>
<sequence length="342" mass="40979">MKTIIYPPTIDYNWLYQRPQQLLRQFAKMGYKIYFCNISFNENYAYGVIQLERNFYLLNGVDINYVKLNETPILWISYPPNYNYIRRFGKKFVIFDSIDYPSEEFSGWMTNFNLLQRESDLIFSTSKKLYEMHKIINKNVFMLPNGADFEHFNRAKEKFSEKPKDLPNNNKPIIGYFGALASWLDWELIDYITKKNPAYNFVFIGPLYNHVKNMPERSNIYYIGRKEYSLLPMYLQYFDVCIIPFKITTMTEGCDPIKMYEYLSAGKPVVSTNMPEVARYKEILVAENKFDFNMMLRIALEDTNREKREMYIKIAYENSWSKRAEYANRVLRFIINDFSKEV</sequence>
<dbReference type="PANTHER" id="PTHR12526">
    <property type="entry name" value="GLYCOSYLTRANSFERASE"/>
    <property type="match status" value="1"/>
</dbReference>
<dbReference type="EMBL" id="CP060096">
    <property type="protein sequence ID" value="QSZ27846.1"/>
    <property type="molecule type" value="Genomic_DNA"/>
</dbReference>